<keyword evidence="1" id="KW-1133">Transmembrane helix</keyword>
<keyword evidence="1" id="KW-0812">Transmembrane</keyword>
<dbReference type="RefSeq" id="WP_179792337.1">
    <property type="nucleotide sequence ID" value="NZ_BAABHP010000030.1"/>
</dbReference>
<accession>A0A7Y9DS52</accession>
<evidence type="ECO:0000256" key="1">
    <source>
        <dbReference type="SAM" id="Phobius"/>
    </source>
</evidence>
<evidence type="ECO:0000313" key="2">
    <source>
        <dbReference type="EMBL" id="NYD34379.1"/>
    </source>
</evidence>
<reference evidence="2 3" key="1">
    <citation type="submission" date="2020-07" db="EMBL/GenBank/DDBJ databases">
        <title>Sequencing the genomes of 1000 actinobacteria strains.</title>
        <authorList>
            <person name="Klenk H.-P."/>
        </authorList>
    </citation>
    <scope>NUCLEOTIDE SEQUENCE [LARGE SCALE GENOMIC DNA]</scope>
    <source>
        <strain evidence="2 3">DSM 45772</strain>
    </source>
</reference>
<dbReference type="Proteomes" id="UP000535890">
    <property type="component" value="Unassembled WGS sequence"/>
</dbReference>
<dbReference type="AlphaFoldDB" id="A0A7Y9DS52"/>
<gene>
    <name evidence="2" type="ORF">BJ983_000481</name>
</gene>
<dbReference type="EMBL" id="JACCBN010000001">
    <property type="protein sequence ID" value="NYD34379.1"/>
    <property type="molecule type" value="Genomic_DNA"/>
</dbReference>
<keyword evidence="3" id="KW-1185">Reference proteome</keyword>
<comment type="caution">
    <text evidence="2">The sequence shown here is derived from an EMBL/GenBank/DDBJ whole genome shotgun (WGS) entry which is preliminary data.</text>
</comment>
<feature type="transmembrane region" description="Helical" evidence="1">
    <location>
        <begin position="27"/>
        <end position="51"/>
    </location>
</feature>
<protein>
    <submittedName>
        <fullName evidence="2">Uncharacterized protein</fullName>
    </submittedName>
</protein>
<keyword evidence="1" id="KW-0472">Membrane</keyword>
<sequence length="95" mass="9614">MSANPYAVSWDTPPWLRERGRRRRPGAVLAAVVGGFVLCLLLVATAVLLGAPAARSVPADPGPLLQIPISGPVAATPGPPTPGEVLADLMARAGG</sequence>
<name>A0A7Y9DS52_9PSEU</name>
<proteinExistence type="predicted"/>
<organism evidence="2 3">
    <name type="scientific">Actinomycetospora corticicola</name>
    <dbReference type="NCBI Taxonomy" id="663602"/>
    <lineage>
        <taxon>Bacteria</taxon>
        <taxon>Bacillati</taxon>
        <taxon>Actinomycetota</taxon>
        <taxon>Actinomycetes</taxon>
        <taxon>Pseudonocardiales</taxon>
        <taxon>Pseudonocardiaceae</taxon>
        <taxon>Actinomycetospora</taxon>
    </lineage>
</organism>
<evidence type="ECO:0000313" key="3">
    <source>
        <dbReference type="Proteomes" id="UP000535890"/>
    </source>
</evidence>